<protein>
    <recommendedName>
        <fullName evidence="1">CHK kinase-like domain-containing protein</fullName>
    </recommendedName>
</protein>
<dbReference type="InterPro" id="IPR011009">
    <property type="entry name" value="Kinase-like_dom_sf"/>
</dbReference>
<dbReference type="EMBL" id="OU900094">
    <property type="protein sequence ID" value="CAG9854565.1"/>
    <property type="molecule type" value="Genomic_DNA"/>
</dbReference>
<dbReference type="InterPro" id="IPR004119">
    <property type="entry name" value="EcKL"/>
</dbReference>
<feature type="domain" description="CHK kinase-like" evidence="1">
    <location>
        <begin position="140"/>
        <end position="329"/>
    </location>
</feature>
<proteinExistence type="predicted"/>
<dbReference type="PANTHER" id="PTHR11012">
    <property type="entry name" value="PROTEIN KINASE-LIKE DOMAIN-CONTAINING"/>
    <property type="match status" value="1"/>
</dbReference>
<keyword evidence="3" id="KW-1185">Reference proteome</keyword>
<dbReference type="AlphaFoldDB" id="A0A9N9TIQ0"/>
<evidence type="ECO:0000313" key="2">
    <source>
        <dbReference type="EMBL" id="CAG9854565.1"/>
    </source>
</evidence>
<dbReference type="SMART" id="SM00587">
    <property type="entry name" value="CHK"/>
    <property type="match status" value="1"/>
</dbReference>
<dbReference type="Pfam" id="PF02958">
    <property type="entry name" value="EcKL"/>
    <property type="match status" value="1"/>
</dbReference>
<dbReference type="Proteomes" id="UP001153712">
    <property type="component" value="Chromosome 1"/>
</dbReference>
<evidence type="ECO:0000313" key="3">
    <source>
        <dbReference type="Proteomes" id="UP001153712"/>
    </source>
</evidence>
<accession>A0A9N9TIQ0</accession>
<dbReference type="PANTHER" id="PTHR11012:SF55">
    <property type="entry name" value="BHLH DOMAIN-CONTAINING PROTEIN"/>
    <property type="match status" value="1"/>
</dbReference>
<name>A0A9N9TIQ0_PHYSR</name>
<gene>
    <name evidence="2" type="ORF">PHYEVI_LOCUS1027</name>
</gene>
<dbReference type="OrthoDB" id="191037at2759"/>
<dbReference type="Gene3D" id="3.90.1200.10">
    <property type="match status" value="1"/>
</dbReference>
<evidence type="ECO:0000259" key="1">
    <source>
        <dbReference type="SMART" id="SM00587"/>
    </source>
</evidence>
<sequence length="411" mass="47031">MAKTKLTDIAGLLEDYPQEEYQIAEETISQGTAPGEHYGSVILAVDLKIRKKSDAKNEQHLRLIAKLLPANEMLRKVFNVYVTFKKEVLAYTDAVPAIARFQQLHGIPAEKSYRNLFPKCHGARINADTDVLEVDDQCVLLLENLKIRGFRTEDRLRGLDAEAVRLILRDLARFHATPVAFKLLDREEFDAKVMPCLVDSSVMEEVPHIRSVFHDSILEGALDCAELAPHWDRIRAVCEAVKSLKKPEPGEPWATVCHQDFWTSNTMIRKEGGRCVENKIVDLQLTGYDSGLKDLVFFLFTSVINEVLDEHFDEFLKIYYDAFIDTLKDYEGVDVGRFSWAGFNRELEIAASSEVYHILFMLKPICTERGAVKNSPENFQDSDWTRKDLLGPNHRRKLKETVLSLVKRKFL</sequence>
<reference evidence="2" key="1">
    <citation type="submission" date="2022-01" db="EMBL/GenBank/DDBJ databases">
        <authorList>
            <person name="King R."/>
        </authorList>
    </citation>
    <scope>NUCLEOTIDE SEQUENCE</scope>
</reference>
<dbReference type="InterPro" id="IPR015897">
    <property type="entry name" value="CHK_kinase-like"/>
</dbReference>
<organism evidence="2 3">
    <name type="scientific">Phyllotreta striolata</name>
    <name type="common">Striped flea beetle</name>
    <name type="synonym">Crioceris striolata</name>
    <dbReference type="NCBI Taxonomy" id="444603"/>
    <lineage>
        <taxon>Eukaryota</taxon>
        <taxon>Metazoa</taxon>
        <taxon>Ecdysozoa</taxon>
        <taxon>Arthropoda</taxon>
        <taxon>Hexapoda</taxon>
        <taxon>Insecta</taxon>
        <taxon>Pterygota</taxon>
        <taxon>Neoptera</taxon>
        <taxon>Endopterygota</taxon>
        <taxon>Coleoptera</taxon>
        <taxon>Polyphaga</taxon>
        <taxon>Cucujiformia</taxon>
        <taxon>Chrysomeloidea</taxon>
        <taxon>Chrysomelidae</taxon>
        <taxon>Galerucinae</taxon>
        <taxon>Alticini</taxon>
        <taxon>Phyllotreta</taxon>
    </lineage>
</organism>
<dbReference type="SUPFAM" id="SSF56112">
    <property type="entry name" value="Protein kinase-like (PK-like)"/>
    <property type="match status" value="1"/>
</dbReference>